<feature type="region of interest" description="Disordered" evidence="7">
    <location>
        <begin position="585"/>
        <end position="607"/>
    </location>
</feature>
<dbReference type="GO" id="GO:0016491">
    <property type="term" value="F:oxidoreductase activity"/>
    <property type="evidence" value="ECO:0007669"/>
    <property type="project" value="TreeGrafter"/>
</dbReference>
<dbReference type="InterPro" id="IPR016174">
    <property type="entry name" value="Di-haem_cyt_TM"/>
</dbReference>
<dbReference type="GO" id="GO:0009055">
    <property type="term" value="F:electron transfer activity"/>
    <property type="evidence" value="ECO:0007669"/>
    <property type="project" value="InterPro"/>
</dbReference>
<feature type="transmembrane region" description="Helical" evidence="8">
    <location>
        <begin position="492"/>
        <end position="515"/>
    </location>
</feature>
<dbReference type="PANTHER" id="PTHR35038:SF6">
    <property type="entry name" value="SURFACE LOCALIZED DECAHEME CYTOCHROME C LIPOPROTEIN"/>
    <property type="match status" value="1"/>
</dbReference>
<name>A0A0F9KWW9_9ZZZZ</name>
<evidence type="ECO:0000313" key="10">
    <source>
        <dbReference type="EMBL" id="KKM26578.1"/>
    </source>
</evidence>
<feature type="region of interest" description="Disordered" evidence="7">
    <location>
        <begin position="305"/>
        <end position="342"/>
    </location>
</feature>
<evidence type="ECO:0000256" key="6">
    <source>
        <dbReference type="ARBA" id="ARBA00023136"/>
    </source>
</evidence>
<dbReference type="SUPFAM" id="SSF48695">
    <property type="entry name" value="Multiheme cytochromes"/>
    <property type="match status" value="1"/>
</dbReference>
<feature type="compositionally biased region" description="Low complexity" evidence="7">
    <location>
        <begin position="319"/>
        <end position="342"/>
    </location>
</feature>
<feature type="transmembrane region" description="Helical" evidence="8">
    <location>
        <begin position="276"/>
        <end position="300"/>
    </location>
</feature>
<keyword evidence="3 8" id="KW-0812">Transmembrane</keyword>
<evidence type="ECO:0000256" key="5">
    <source>
        <dbReference type="ARBA" id="ARBA00022989"/>
    </source>
</evidence>
<dbReference type="InterPro" id="IPR051829">
    <property type="entry name" value="Multiheme_Cytochr_ET"/>
</dbReference>
<dbReference type="AlphaFoldDB" id="A0A0F9KWW9"/>
<comment type="caution">
    <text evidence="10">The sequence shown here is derived from an EMBL/GenBank/DDBJ whole genome shotgun (WGS) entry which is preliminary data.</text>
</comment>
<feature type="transmembrane region" description="Helical" evidence="8">
    <location>
        <begin position="380"/>
        <end position="399"/>
    </location>
</feature>
<organism evidence="10">
    <name type="scientific">marine sediment metagenome</name>
    <dbReference type="NCBI Taxonomy" id="412755"/>
    <lineage>
        <taxon>unclassified sequences</taxon>
        <taxon>metagenomes</taxon>
        <taxon>ecological metagenomes</taxon>
    </lineage>
</organism>
<keyword evidence="6 8" id="KW-0472">Membrane</keyword>
<dbReference type="InterPro" id="IPR011577">
    <property type="entry name" value="Cyt_b561_bac/Ni-Hgenase"/>
</dbReference>
<evidence type="ECO:0000256" key="3">
    <source>
        <dbReference type="ARBA" id="ARBA00022692"/>
    </source>
</evidence>
<evidence type="ECO:0000256" key="2">
    <source>
        <dbReference type="ARBA" id="ARBA00022475"/>
    </source>
</evidence>
<feature type="transmembrane region" description="Helical" evidence="8">
    <location>
        <begin position="535"/>
        <end position="553"/>
    </location>
</feature>
<feature type="compositionally biased region" description="Gly residues" evidence="7">
    <location>
        <begin position="305"/>
        <end position="318"/>
    </location>
</feature>
<keyword evidence="4" id="KW-0732">Signal</keyword>
<evidence type="ECO:0000259" key="9">
    <source>
        <dbReference type="Pfam" id="PF01292"/>
    </source>
</evidence>
<dbReference type="EMBL" id="LAZR01012486">
    <property type="protein sequence ID" value="KKM26578.1"/>
    <property type="molecule type" value="Genomic_DNA"/>
</dbReference>
<keyword evidence="5 8" id="KW-1133">Transmembrane helix</keyword>
<gene>
    <name evidence="10" type="ORF">LCGC14_1583420</name>
</gene>
<dbReference type="CDD" id="cd08168">
    <property type="entry name" value="Cytochrom_C3"/>
    <property type="match status" value="1"/>
</dbReference>
<accession>A0A0F9KWW9</accession>
<dbReference type="Gene3D" id="3.90.10.10">
    <property type="entry name" value="Cytochrome C3"/>
    <property type="match status" value="1"/>
</dbReference>
<protein>
    <recommendedName>
        <fullName evidence="9">Cytochrome b561 bacterial/Ni-hydrogenase domain-containing protein</fullName>
    </recommendedName>
</protein>
<dbReference type="Gene3D" id="1.20.950.20">
    <property type="entry name" value="Transmembrane di-heme cytochromes, Chain C"/>
    <property type="match status" value="1"/>
</dbReference>
<evidence type="ECO:0000256" key="1">
    <source>
        <dbReference type="ARBA" id="ARBA00004651"/>
    </source>
</evidence>
<dbReference type="GO" id="GO:0022904">
    <property type="term" value="P:respiratory electron transport chain"/>
    <property type="evidence" value="ECO:0007669"/>
    <property type="project" value="InterPro"/>
</dbReference>
<evidence type="ECO:0000256" key="4">
    <source>
        <dbReference type="ARBA" id="ARBA00022729"/>
    </source>
</evidence>
<reference evidence="10" key="1">
    <citation type="journal article" date="2015" name="Nature">
        <title>Complex archaea that bridge the gap between prokaryotes and eukaryotes.</title>
        <authorList>
            <person name="Spang A."/>
            <person name="Saw J.H."/>
            <person name="Jorgensen S.L."/>
            <person name="Zaremba-Niedzwiedzka K."/>
            <person name="Martijn J."/>
            <person name="Lind A.E."/>
            <person name="van Eijk R."/>
            <person name="Schleper C."/>
            <person name="Guy L."/>
            <person name="Ettema T.J."/>
        </authorList>
    </citation>
    <scope>NUCLEOTIDE SEQUENCE</scope>
</reference>
<proteinExistence type="predicted"/>
<dbReference type="Pfam" id="PF01292">
    <property type="entry name" value="Ni_hydr_CYTB"/>
    <property type="match status" value="1"/>
</dbReference>
<evidence type="ECO:0000256" key="8">
    <source>
        <dbReference type="SAM" id="Phobius"/>
    </source>
</evidence>
<feature type="transmembrane region" description="Helical" evidence="8">
    <location>
        <begin position="419"/>
        <end position="440"/>
    </location>
</feature>
<keyword evidence="2" id="KW-1003">Cell membrane</keyword>
<evidence type="ECO:0000256" key="7">
    <source>
        <dbReference type="SAM" id="MobiDB-lite"/>
    </source>
</evidence>
<sequence length="607" mass="65397">MSVGKLVSLLLLLLAVALVMAGFGLLVSISRAPGSQVGVTTAVDRYGCLTCHSDPQYRPKTSSRPWRELYVDEAILASSTHGPIECTACHRTFDTGQRIREPDVQALCGRCHAQEQALQEASVHADPRVATCLDCHSTGGSGHDTPAVLSTSSPAFIKNTTETCGGCHADERLMARYELRTDIQAMYLDSPHGKVVQLTGSDLDGLLPATCTTCHGSHDVMETDDPASPVRSTASLADLCATCHPGANEEFARTLAVHEEFSSEELSPPAFYGQRFFFVLTAGVVGLGILMVGLEGIGWLTGRAKGGGSGPAPGGKGQGNPHNPGGHNPGDSNPGDPNAVTATAAPADVPAVSARGTYAAPRVLPEEIVRFDVQQRLQHFLLMASLLVLAFTGLPQKFPDWAASQWLIGMWGGLDSARTIHRFAGLVLIADCLSHLWYVVYSTAVLRKPLPIGMIPTPKDVADFFQDLQYWFGRSSEKPQFGRFSYREKFDYWAIFWGMPVMAISGLVLMFPVLVSKLLPGDAVSIAMVAHSDEALLAVLWIFIVHLFFVHLNPRFFPVNRSMFTGKMPRQLYAEEHPLELAAMDARQGTRAGPDGHPANPGAGEGK</sequence>
<comment type="subcellular location">
    <subcellularLocation>
        <location evidence="1">Cell membrane</location>
        <topology evidence="1">Multi-pass membrane protein</topology>
    </subcellularLocation>
</comment>
<dbReference type="GO" id="GO:0005886">
    <property type="term" value="C:plasma membrane"/>
    <property type="evidence" value="ECO:0007669"/>
    <property type="project" value="UniProtKB-SubCell"/>
</dbReference>
<dbReference type="PANTHER" id="PTHR35038">
    <property type="entry name" value="DISSIMILATORY SULFITE REDUCTASE SIRA"/>
    <property type="match status" value="1"/>
</dbReference>
<feature type="domain" description="Cytochrome b561 bacterial/Ni-hydrogenase" evidence="9">
    <location>
        <begin position="370"/>
        <end position="566"/>
    </location>
</feature>
<dbReference type="SUPFAM" id="SSF81342">
    <property type="entry name" value="Transmembrane di-heme cytochromes"/>
    <property type="match status" value="1"/>
</dbReference>
<dbReference type="InterPro" id="IPR036280">
    <property type="entry name" value="Multihaem_cyt_sf"/>
</dbReference>